<dbReference type="OrthoDB" id="1470350at2759"/>
<proteinExistence type="inferred from homology"/>
<dbReference type="Gene3D" id="1.10.630.10">
    <property type="entry name" value="Cytochrome P450"/>
    <property type="match status" value="1"/>
</dbReference>
<comment type="similarity">
    <text evidence="4">Belongs to the cytochrome P450 family.</text>
</comment>
<evidence type="ECO:0000256" key="4">
    <source>
        <dbReference type="ARBA" id="ARBA00010617"/>
    </source>
</evidence>
<keyword evidence="7" id="KW-0479">Metal-binding</keyword>
<evidence type="ECO:0000256" key="11">
    <source>
        <dbReference type="ARBA" id="ARBA00023033"/>
    </source>
</evidence>
<evidence type="ECO:0000313" key="13">
    <source>
        <dbReference type="EMBL" id="RPD62671.1"/>
    </source>
</evidence>
<keyword evidence="11" id="KW-0503">Monooxygenase</keyword>
<keyword evidence="8" id="KW-1133">Transmembrane helix</keyword>
<keyword evidence="10" id="KW-0408">Iron</keyword>
<accession>A0A5C2SGB7</accession>
<dbReference type="InterPro" id="IPR002401">
    <property type="entry name" value="Cyt_P450_E_grp-I"/>
</dbReference>
<keyword evidence="12" id="KW-0472">Membrane</keyword>
<dbReference type="SUPFAM" id="SSF48264">
    <property type="entry name" value="Cytochrome P450"/>
    <property type="match status" value="1"/>
</dbReference>
<comment type="cofactor">
    <cofactor evidence="1">
        <name>heme</name>
        <dbReference type="ChEBI" id="CHEBI:30413"/>
    </cofactor>
</comment>
<keyword evidence="14" id="KW-1185">Reference proteome</keyword>
<dbReference type="GO" id="GO:0005506">
    <property type="term" value="F:iron ion binding"/>
    <property type="evidence" value="ECO:0007669"/>
    <property type="project" value="InterPro"/>
</dbReference>
<dbReference type="GO" id="GO:0016020">
    <property type="term" value="C:membrane"/>
    <property type="evidence" value="ECO:0007669"/>
    <property type="project" value="UniProtKB-SubCell"/>
</dbReference>
<comment type="subcellular location">
    <subcellularLocation>
        <location evidence="2">Membrane</location>
        <topology evidence="2">Single-pass membrane protein</topology>
    </subcellularLocation>
</comment>
<sequence>MEMLWGLPPSILLLGATLLVLQLCRTIWAKRKRLPLPPGPSPLPLVGNLFDIPKTTPWVGYRDLSKKYGDLVCLQALGQTVIVVGGAQAAMDLLEKRSVNYADRPVLKLVHATGWGWSFVFAQYGQWWRDRRRVFWQHFRPDAIQKYREHQQDGVRRFLSGLTRSPDKLSEHLRYALTAIVLGSIYGMDVTEDDPNIAIFEKGLESVEFLIANSTWLEYFPALQRLPTWLPGTAVLRRIAEIREAASSIRNTPWNYCKDALQTGNGRDCIAYSMMERISHTEDEVTAAQEDVAKDAAGVAYSGQRERFFVAMSLYPDVQKLAQAELDGVVGRSRMPEPEDRDRLPYVDALVKETLRWYPAVPMGVARRAMESDEYGGYLIPGGATVMVNACLMLNTSICPGRYFADTTMFLLIASVLHLFDISPRLDDHGRPILTEARPVTGVISHLEDWWHCTVKPRSSQTEKLVRDMI</sequence>
<dbReference type="PANTHER" id="PTHR46300:SF7">
    <property type="entry name" value="P450, PUTATIVE (EUROFUNG)-RELATED"/>
    <property type="match status" value="1"/>
</dbReference>
<evidence type="ECO:0000256" key="7">
    <source>
        <dbReference type="ARBA" id="ARBA00022723"/>
    </source>
</evidence>
<dbReference type="GO" id="GO:0016705">
    <property type="term" value="F:oxidoreductase activity, acting on paired donors, with incorporation or reduction of molecular oxygen"/>
    <property type="evidence" value="ECO:0007669"/>
    <property type="project" value="InterPro"/>
</dbReference>
<dbReference type="Pfam" id="PF00067">
    <property type="entry name" value="p450"/>
    <property type="match status" value="1"/>
</dbReference>
<dbReference type="STRING" id="1328759.A0A5C2SGB7"/>
<evidence type="ECO:0000256" key="5">
    <source>
        <dbReference type="ARBA" id="ARBA00022617"/>
    </source>
</evidence>
<gene>
    <name evidence="13" type="ORF">L227DRAFT_584900</name>
</gene>
<protein>
    <submittedName>
        <fullName evidence="13">Cytochrome P450</fullName>
    </submittedName>
</protein>
<dbReference type="PRINTS" id="PR00463">
    <property type="entry name" value="EP450I"/>
</dbReference>
<evidence type="ECO:0000256" key="2">
    <source>
        <dbReference type="ARBA" id="ARBA00004167"/>
    </source>
</evidence>
<dbReference type="PANTHER" id="PTHR46300">
    <property type="entry name" value="P450, PUTATIVE (EUROFUNG)-RELATED-RELATED"/>
    <property type="match status" value="1"/>
</dbReference>
<dbReference type="InterPro" id="IPR001128">
    <property type="entry name" value="Cyt_P450"/>
</dbReference>
<comment type="pathway">
    <text evidence="3">Secondary metabolite biosynthesis.</text>
</comment>
<keyword evidence="9" id="KW-0560">Oxidoreductase</keyword>
<dbReference type="GO" id="GO:0004497">
    <property type="term" value="F:monooxygenase activity"/>
    <property type="evidence" value="ECO:0007669"/>
    <property type="project" value="UniProtKB-KW"/>
</dbReference>
<reference evidence="13" key="1">
    <citation type="journal article" date="2018" name="Genome Biol. Evol.">
        <title>Genomics and development of Lentinus tigrinus, a white-rot wood-decaying mushroom with dimorphic fruiting bodies.</title>
        <authorList>
            <person name="Wu B."/>
            <person name="Xu Z."/>
            <person name="Knudson A."/>
            <person name="Carlson A."/>
            <person name="Chen N."/>
            <person name="Kovaka S."/>
            <person name="LaButti K."/>
            <person name="Lipzen A."/>
            <person name="Pennachio C."/>
            <person name="Riley R."/>
            <person name="Schakwitz W."/>
            <person name="Umezawa K."/>
            <person name="Ohm R.A."/>
            <person name="Grigoriev I.V."/>
            <person name="Nagy L.G."/>
            <person name="Gibbons J."/>
            <person name="Hibbett D."/>
        </authorList>
    </citation>
    <scope>NUCLEOTIDE SEQUENCE [LARGE SCALE GENOMIC DNA]</scope>
    <source>
        <strain evidence="13">ALCF2SS1-6</strain>
    </source>
</reference>
<evidence type="ECO:0000256" key="8">
    <source>
        <dbReference type="ARBA" id="ARBA00022989"/>
    </source>
</evidence>
<evidence type="ECO:0000256" key="9">
    <source>
        <dbReference type="ARBA" id="ARBA00023002"/>
    </source>
</evidence>
<evidence type="ECO:0000313" key="14">
    <source>
        <dbReference type="Proteomes" id="UP000313359"/>
    </source>
</evidence>
<keyword evidence="6" id="KW-0812">Transmembrane</keyword>
<evidence type="ECO:0000256" key="3">
    <source>
        <dbReference type="ARBA" id="ARBA00005179"/>
    </source>
</evidence>
<evidence type="ECO:0000256" key="6">
    <source>
        <dbReference type="ARBA" id="ARBA00022692"/>
    </source>
</evidence>
<dbReference type="Proteomes" id="UP000313359">
    <property type="component" value="Unassembled WGS sequence"/>
</dbReference>
<dbReference type="AlphaFoldDB" id="A0A5C2SGB7"/>
<name>A0A5C2SGB7_9APHY</name>
<dbReference type="EMBL" id="ML122258">
    <property type="protein sequence ID" value="RPD62671.1"/>
    <property type="molecule type" value="Genomic_DNA"/>
</dbReference>
<dbReference type="InterPro" id="IPR036396">
    <property type="entry name" value="Cyt_P450_sf"/>
</dbReference>
<evidence type="ECO:0000256" key="10">
    <source>
        <dbReference type="ARBA" id="ARBA00023004"/>
    </source>
</evidence>
<organism evidence="13 14">
    <name type="scientific">Lentinus tigrinus ALCF2SS1-6</name>
    <dbReference type="NCBI Taxonomy" id="1328759"/>
    <lineage>
        <taxon>Eukaryota</taxon>
        <taxon>Fungi</taxon>
        <taxon>Dikarya</taxon>
        <taxon>Basidiomycota</taxon>
        <taxon>Agaricomycotina</taxon>
        <taxon>Agaricomycetes</taxon>
        <taxon>Polyporales</taxon>
        <taxon>Polyporaceae</taxon>
        <taxon>Lentinus</taxon>
    </lineage>
</organism>
<dbReference type="InterPro" id="IPR050364">
    <property type="entry name" value="Cytochrome_P450_fung"/>
</dbReference>
<dbReference type="GO" id="GO:0020037">
    <property type="term" value="F:heme binding"/>
    <property type="evidence" value="ECO:0007669"/>
    <property type="project" value="InterPro"/>
</dbReference>
<evidence type="ECO:0000256" key="1">
    <source>
        <dbReference type="ARBA" id="ARBA00001971"/>
    </source>
</evidence>
<evidence type="ECO:0000256" key="12">
    <source>
        <dbReference type="ARBA" id="ARBA00023136"/>
    </source>
</evidence>
<keyword evidence="5" id="KW-0349">Heme</keyword>